<dbReference type="PANTHER" id="PTHR33928">
    <property type="entry name" value="POLYGALACTURONASE QRT3"/>
    <property type="match status" value="1"/>
</dbReference>
<gene>
    <name evidence="1" type="ORF">Bca52824_068112</name>
</gene>
<name>A0A8X7Q324_BRACI</name>
<keyword evidence="2" id="KW-1185">Reference proteome</keyword>
<dbReference type="GO" id="GO:0004650">
    <property type="term" value="F:polygalacturonase activity"/>
    <property type="evidence" value="ECO:0007669"/>
    <property type="project" value="InterPro"/>
</dbReference>
<reference evidence="1 2" key="1">
    <citation type="submission" date="2020-02" db="EMBL/GenBank/DDBJ databases">
        <authorList>
            <person name="Ma Q."/>
            <person name="Huang Y."/>
            <person name="Song X."/>
            <person name="Pei D."/>
        </authorList>
    </citation>
    <scope>NUCLEOTIDE SEQUENCE [LARGE SCALE GENOMIC DNA]</scope>
    <source>
        <strain evidence="1">Sxm20200214</strain>
        <tissue evidence="1">Leaf</tissue>
    </source>
</reference>
<comment type="caution">
    <text evidence="1">The sequence shown here is derived from an EMBL/GenBank/DDBJ whole genome shotgun (WGS) entry which is preliminary data.</text>
</comment>
<dbReference type="InterPro" id="IPR039279">
    <property type="entry name" value="QRT3-like"/>
</dbReference>
<dbReference type="PANTHER" id="PTHR33928:SF7">
    <property type="entry name" value="POLYGALACTURONASE QRT3"/>
    <property type="match status" value="1"/>
</dbReference>
<evidence type="ECO:0000313" key="2">
    <source>
        <dbReference type="Proteomes" id="UP000886595"/>
    </source>
</evidence>
<protein>
    <submittedName>
        <fullName evidence="1">Uncharacterized protein</fullName>
    </submittedName>
</protein>
<proteinExistence type="predicted"/>
<evidence type="ECO:0000313" key="1">
    <source>
        <dbReference type="EMBL" id="KAG2261033.1"/>
    </source>
</evidence>
<organism evidence="1 2">
    <name type="scientific">Brassica carinata</name>
    <name type="common">Ethiopian mustard</name>
    <name type="synonym">Abyssinian cabbage</name>
    <dbReference type="NCBI Taxonomy" id="52824"/>
    <lineage>
        <taxon>Eukaryota</taxon>
        <taxon>Viridiplantae</taxon>
        <taxon>Streptophyta</taxon>
        <taxon>Embryophyta</taxon>
        <taxon>Tracheophyta</taxon>
        <taxon>Spermatophyta</taxon>
        <taxon>Magnoliopsida</taxon>
        <taxon>eudicotyledons</taxon>
        <taxon>Gunneridae</taxon>
        <taxon>Pentapetalae</taxon>
        <taxon>rosids</taxon>
        <taxon>malvids</taxon>
        <taxon>Brassicales</taxon>
        <taxon>Brassicaceae</taxon>
        <taxon>Brassiceae</taxon>
        <taxon>Brassica</taxon>
    </lineage>
</organism>
<accession>A0A8X7Q324</accession>
<dbReference type="EMBL" id="JAAMPC010000014">
    <property type="protein sequence ID" value="KAG2261033.1"/>
    <property type="molecule type" value="Genomic_DNA"/>
</dbReference>
<sequence length="59" mass="6303">MAMKSKVAKGSVDGNDTSWAVDFNPVLLFPNLLNHVQCTLVAREGCGFSVHAVRNVSGN</sequence>
<dbReference type="Proteomes" id="UP000886595">
    <property type="component" value="Unassembled WGS sequence"/>
</dbReference>
<dbReference type="AlphaFoldDB" id="A0A8X7Q324"/>